<dbReference type="InterPro" id="IPR040911">
    <property type="entry name" value="Exostosin_GT47"/>
</dbReference>
<proteinExistence type="predicted"/>
<evidence type="ECO:0000313" key="3">
    <source>
        <dbReference type="EMBL" id="KAA8491204.1"/>
    </source>
</evidence>
<comment type="caution">
    <text evidence="3">The sequence shown here is derived from an EMBL/GenBank/DDBJ whole genome shotgun (WGS) entry which is preliminary data.</text>
</comment>
<keyword evidence="1" id="KW-0472">Membrane</keyword>
<dbReference type="Pfam" id="PF03016">
    <property type="entry name" value="Exostosin_GT47"/>
    <property type="match status" value="1"/>
</dbReference>
<evidence type="ECO:0000313" key="4">
    <source>
        <dbReference type="Proteomes" id="UP000324585"/>
    </source>
</evidence>
<dbReference type="AlphaFoldDB" id="A0A5J4YKG0"/>
<feature type="domain" description="Exostosin GT47" evidence="2">
    <location>
        <begin position="116"/>
        <end position="426"/>
    </location>
</feature>
<gene>
    <name evidence="3" type="ORF">FVE85_9499</name>
</gene>
<keyword evidence="4" id="KW-1185">Reference proteome</keyword>
<keyword evidence="1" id="KW-0812">Transmembrane</keyword>
<feature type="transmembrane region" description="Helical" evidence="1">
    <location>
        <begin position="37"/>
        <end position="59"/>
    </location>
</feature>
<protein>
    <recommendedName>
        <fullName evidence="2">Exostosin GT47 domain-containing protein</fullName>
    </recommendedName>
</protein>
<dbReference type="OrthoDB" id="1924787at2759"/>
<keyword evidence="1" id="KW-1133">Transmembrane helix</keyword>
<dbReference type="Proteomes" id="UP000324585">
    <property type="component" value="Unassembled WGS sequence"/>
</dbReference>
<name>A0A5J4YKG0_PORPP</name>
<accession>A0A5J4YKG0</accession>
<dbReference type="EMBL" id="VRMN01000015">
    <property type="protein sequence ID" value="KAA8491204.1"/>
    <property type="molecule type" value="Genomic_DNA"/>
</dbReference>
<evidence type="ECO:0000259" key="2">
    <source>
        <dbReference type="Pfam" id="PF03016"/>
    </source>
</evidence>
<reference evidence="4" key="1">
    <citation type="journal article" date="2019" name="Nat. Commun.">
        <title>Expansion of phycobilisome linker gene families in mesophilic red algae.</title>
        <authorList>
            <person name="Lee J."/>
            <person name="Kim D."/>
            <person name="Bhattacharya D."/>
            <person name="Yoon H.S."/>
        </authorList>
    </citation>
    <scope>NUCLEOTIDE SEQUENCE [LARGE SCALE GENOMIC DNA]</scope>
    <source>
        <strain evidence="4">CCMP 1328</strain>
    </source>
</reference>
<organism evidence="3 4">
    <name type="scientific">Porphyridium purpureum</name>
    <name type="common">Red alga</name>
    <name type="synonym">Porphyridium cruentum</name>
    <dbReference type="NCBI Taxonomy" id="35688"/>
    <lineage>
        <taxon>Eukaryota</taxon>
        <taxon>Rhodophyta</taxon>
        <taxon>Bangiophyceae</taxon>
        <taxon>Porphyridiales</taxon>
        <taxon>Porphyridiaceae</taxon>
        <taxon>Porphyridium</taxon>
    </lineage>
</organism>
<evidence type="ECO:0000256" key="1">
    <source>
        <dbReference type="SAM" id="Phobius"/>
    </source>
</evidence>
<sequence>MAAHEPTACAAQARRSCEQRVAETDGFSQSGSWSRRAVVLVVVGLTILIGGVLLSASAARADRHPHPKRLRQHPVELLPLGRNLGRAFEALEKAEEELPESQTEQSQSARITVPFYMYDPNHFAGFQNCSKGLWSIKHAIDYLFLQRLENHAWRVRRPEDAELFVVPVLLSTLAAEGKCKVGLQEGITQMKRYLAGSTWFTEHDGRDHLILMPGFQKHAQLLNLLGHNLIIGSYTRDDMRDHANVFVVGFLDHYASLTFNTRNASGYFSEWNYRNSAKLPRDLVVRWMGSNRYWNGSPIKPRLNRKALFEVRDTNATREVYHDVFLTIRDHFKGSPPQAPHCNGSEFMAFTEAYGSLPCVGESPVLNATLSSWVADRCVQPLTFSRQVAQRITERAHFSFVLYGDNPESDTLYNSIAGRSIPVLFVEDAERDHLYECMAHFDFPWKDIVLVFSGSEFRRDPMRVVQHLRHLVASEPDDLARRVETIDAYARDIVWSEPDSRVHESILIDAWRHMKGTLPRRIDPPKMHVFGEQLNTERT</sequence>